<dbReference type="Gene3D" id="1.10.10.10">
    <property type="entry name" value="Winged helix-like DNA-binding domain superfamily/Winged helix DNA-binding domain"/>
    <property type="match status" value="1"/>
</dbReference>
<sequence>MTGPTPAPLRPALHAEDTLLARLLDGTYPPGSTLPAERELAASLGVTRPTLREALQRLGRDGLLEIRQGRPTRVLHPHEGGLRVLAHLSRHGELGRMVPDLLDLRAALLPHWVAQTADRDPQALQAHLGTPPTESDDPDLPRTFTAFDWTFQTLAAHGSGNALAPLLLGAFAEVYARAGAIYFSDPHRRDRSREHYRALYAALPLGGIAAGQVARSTSLDSLQLWEARRV</sequence>
<dbReference type="RefSeq" id="WP_046844437.1">
    <property type="nucleotide sequence ID" value="NZ_BMHJ01000007.1"/>
</dbReference>
<dbReference type="SMART" id="SM00345">
    <property type="entry name" value="HTH_GNTR"/>
    <property type="match status" value="1"/>
</dbReference>
<dbReference type="Pfam" id="PF00392">
    <property type="entry name" value="GntR"/>
    <property type="match status" value="1"/>
</dbReference>
<keyword evidence="2" id="KW-0238">DNA-binding</keyword>
<dbReference type="PRINTS" id="PR00035">
    <property type="entry name" value="HTHGNTR"/>
</dbReference>
<protein>
    <submittedName>
        <fullName evidence="6">GntR family negative regulator for fad regulon and positive regulator of fabA</fullName>
    </submittedName>
</protein>
<dbReference type="EMBL" id="JAVDQK010000012">
    <property type="protein sequence ID" value="MDR6220250.1"/>
    <property type="molecule type" value="Genomic_DNA"/>
</dbReference>
<feature type="domain" description="HTH gntR-type" evidence="4">
    <location>
        <begin position="9"/>
        <end position="77"/>
    </location>
</feature>
<dbReference type="GO" id="GO:0003677">
    <property type="term" value="F:DNA binding"/>
    <property type="evidence" value="ECO:0007669"/>
    <property type="project" value="UniProtKB-KW"/>
</dbReference>
<keyword evidence="3" id="KW-0804">Transcription</keyword>
<gene>
    <name evidence="6" type="ORF">J2Y00_003867</name>
    <name evidence="5" type="ORF">SY84_13470</name>
</gene>
<evidence type="ECO:0000256" key="1">
    <source>
        <dbReference type="ARBA" id="ARBA00023015"/>
    </source>
</evidence>
<reference evidence="5 7" key="1">
    <citation type="submission" date="2015-01" db="EMBL/GenBank/DDBJ databases">
        <title>Deinococcus soli/N5/whole genome sequencing.</title>
        <authorList>
            <person name="Kim M.K."/>
            <person name="Srinivasan S."/>
            <person name="Lee J.-J."/>
        </authorList>
    </citation>
    <scope>NUCLEOTIDE SEQUENCE [LARGE SCALE GENOMIC DNA]</scope>
    <source>
        <strain evidence="5 7">N5</strain>
    </source>
</reference>
<dbReference type="GO" id="GO:0019217">
    <property type="term" value="P:regulation of fatty acid metabolic process"/>
    <property type="evidence" value="ECO:0007669"/>
    <property type="project" value="InterPro"/>
</dbReference>
<dbReference type="InterPro" id="IPR000524">
    <property type="entry name" value="Tscrpt_reg_HTH_GntR"/>
</dbReference>
<dbReference type="KEGG" id="dch:SY84_13470"/>
<dbReference type="InterPro" id="IPR028374">
    <property type="entry name" value="FadR_C"/>
</dbReference>
<proteinExistence type="predicted"/>
<dbReference type="PATRIC" id="fig|1309411.5.peg.2736"/>
<dbReference type="PANTHER" id="PTHR43537">
    <property type="entry name" value="TRANSCRIPTIONAL REGULATOR, GNTR FAMILY"/>
    <property type="match status" value="1"/>
</dbReference>
<evidence type="ECO:0000313" key="5">
    <source>
        <dbReference type="EMBL" id="AKH17870.1"/>
    </source>
</evidence>
<dbReference type="GO" id="GO:0000062">
    <property type="term" value="F:fatty-acyl-CoA binding"/>
    <property type="evidence" value="ECO:0007669"/>
    <property type="project" value="InterPro"/>
</dbReference>
<dbReference type="PANTHER" id="PTHR43537:SF52">
    <property type="entry name" value="FATTY ACID METABOLISM REGULATOR PROTEIN"/>
    <property type="match status" value="1"/>
</dbReference>
<dbReference type="Proteomes" id="UP001185331">
    <property type="component" value="Unassembled WGS sequence"/>
</dbReference>
<evidence type="ECO:0000313" key="6">
    <source>
        <dbReference type="EMBL" id="MDR6220250.1"/>
    </source>
</evidence>
<evidence type="ECO:0000313" key="7">
    <source>
        <dbReference type="Proteomes" id="UP000034024"/>
    </source>
</evidence>
<organism evidence="5 7">
    <name type="scientific">Deinococcus soli</name>
    <name type="common">ex Cha et al. 2016</name>
    <dbReference type="NCBI Taxonomy" id="1309411"/>
    <lineage>
        <taxon>Bacteria</taxon>
        <taxon>Thermotogati</taxon>
        <taxon>Deinococcota</taxon>
        <taxon>Deinococci</taxon>
        <taxon>Deinococcales</taxon>
        <taxon>Deinococcaceae</taxon>
        <taxon>Deinococcus</taxon>
    </lineage>
</organism>
<keyword evidence="7" id="KW-1185">Reference proteome</keyword>
<dbReference type="GO" id="GO:0003700">
    <property type="term" value="F:DNA-binding transcription factor activity"/>
    <property type="evidence" value="ECO:0007669"/>
    <property type="project" value="InterPro"/>
</dbReference>
<dbReference type="AlphaFoldDB" id="A0A0F7JT79"/>
<dbReference type="Proteomes" id="UP000034024">
    <property type="component" value="Chromosome"/>
</dbReference>
<dbReference type="EMBL" id="CP011389">
    <property type="protein sequence ID" value="AKH17870.1"/>
    <property type="molecule type" value="Genomic_DNA"/>
</dbReference>
<dbReference type="InterPro" id="IPR008920">
    <property type="entry name" value="TF_FadR/GntR_C"/>
</dbReference>
<evidence type="ECO:0000256" key="2">
    <source>
        <dbReference type="ARBA" id="ARBA00023125"/>
    </source>
</evidence>
<accession>A0A0F7JT79</accession>
<dbReference type="SUPFAM" id="SSF46785">
    <property type="entry name" value="Winged helix' DNA-binding domain"/>
    <property type="match status" value="1"/>
</dbReference>
<reference evidence="6" key="2">
    <citation type="submission" date="2023-07" db="EMBL/GenBank/DDBJ databases">
        <title>Sorghum-associated microbial communities from plants grown in Nebraska, USA.</title>
        <authorList>
            <person name="Schachtman D."/>
        </authorList>
    </citation>
    <scope>NUCLEOTIDE SEQUENCE</scope>
    <source>
        <strain evidence="6">BE330</strain>
    </source>
</reference>
<evidence type="ECO:0000256" key="3">
    <source>
        <dbReference type="ARBA" id="ARBA00023163"/>
    </source>
</evidence>
<dbReference type="Pfam" id="PF07840">
    <property type="entry name" value="FadR_C"/>
    <property type="match status" value="1"/>
</dbReference>
<dbReference type="InterPro" id="IPR036388">
    <property type="entry name" value="WH-like_DNA-bd_sf"/>
</dbReference>
<name>A0A0F7JT79_9DEIO</name>
<dbReference type="PROSITE" id="PS50949">
    <property type="entry name" value="HTH_GNTR"/>
    <property type="match status" value="1"/>
</dbReference>
<dbReference type="InterPro" id="IPR036390">
    <property type="entry name" value="WH_DNA-bd_sf"/>
</dbReference>
<dbReference type="SUPFAM" id="SSF48008">
    <property type="entry name" value="GntR ligand-binding domain-like"/>
    <property type="match status" value="1"/>
</dbReference>
<dbReference type="OrthoDB" id="9781630at2"/>
<dbReference type="CDD" id="cd07377">
    <property type="entry name" value="WHTH_GntR"/>
    <property type="match status" value="1"/>
</dbReference>
<evidence type="ECO:0000259" key="4">
    <source>
        <dbReference type="PROSITE" id="PS50949"/>
    </source>
</evidence>
<dbReference type="Gene3D" id="1.20.120.530">
    <property type="entry name" value="GntR ligand-binding domain-like"/>
    <property type="match status" value="1"/>
</dbReference>
<keyword evidence="1" id="KW-0805">Transcription regulation</keyword>